<keyword evidence="1" id="KW-0175">Coiled coil</keyword>
<dbReference type="AlphaFoldDB" id="A0A9P6Q041"/>
<evidence type="ECO:0000256" key="2">
    <source>
        <dbReference type="SAM" id="MobiDB-lite"/>
    </source>
</evidence>
<comment type="caution">
    <text evidence="3">The sequence shown here is derived from an EMBL/GenBank/DDBJ whole genome shotgun (WGS) entry which is preliminary data.</text>
</comment>
<feature type="region of interest" description="Disordered" evidence="2">
    <location>
        <begin position="1"/>
        <end position="40"/>
    </location>
</feature>
<evidence type="ECO:0000313" key="3">
    <source>
        <dbReference type="EMBL" id="KAG0257567.1"/>
    </source>
</evidence>
<proteinExistence type="predicted"/>
<gene>
    <name evidence="3" type="ORF">BG011_003885</name>
</gene>
<dbReference type="GO" id="GO:0000815">
    <property type="term" value="C:ESCRT III complex"/>
    <property type="evidence" value="ECO:0007669"/>
    <property type="project" value="TreeGrafter"/>
</dbReference>
<dbReference type="PANTHER" id="PTHR22761">
    <property type="entry name" value="CHARGED MULTIVESICULAR BODY PROTEIN"/>
    <property type="match status" value="1"/>
</dbReference>
<evidence type="ECO:0000313" key="4">
    <source>
        <dbReference type="Proteomes" id="UP000726737"/>
    </source>
</evidence>
<feature type="compositionally biased region" description="Polar residues" evidence="2">
    <location>
        <begin position="733"/>
        <end position="742"/>
    </location>
</feature>
<dbReference type="OrthoDB" id="10250120at2759"/>
<dbReference type="GO" id="GO:0005771">
    <property type="term" value="C:multivesicular body"/>
    <property type="evidence" value="ECO:0007669"/>
    <property type="project" value="TreeGrafter"/>
</dbReference>
<name>A0A9P6Q041_9FUNG</name>
<dbReference type="Gene3D" id="1.10.287.1060">
    <property type="entry name" value="ESAT-6-like"/>
    <property type="match status" value="1"/>
</dbReference>
<dbReference type="GO" id="GO:0006900">
    <property type="term" value="P:vesicle budding from membrane"/>
    <property type="evidence" value="ECO:0007669"/>
    <property type="project" value="TreeGrafter"/>
</dbReference>
<dbReference type="PANTHER" id="PTHR22761:SF96">
    <property type="entry name" value="BCDNA.GH08385"/>
    <property type="match status" value="1"/>
</dbReference>
<feature type="region of interest" description="Disordered" evidence="2">
    <location>
        <begin position="593"/>
        <end position="747"/>
    </location>
</feature>
<protein>
    <recommendedName>
        <fullName evidence="5">Snf7-domain-containing protein</fullName>
    </recommendedName>
</protein>
<dbReference type="Proteomes" id="UP000726737">
    <property type="component" value="Unassembled WGS sequence"/>
</dbReference>
<feature type="compositionally biased region" description="Polar residues" evidence="2">
    <location>
        <begin position="700"/>
        <end position="719"/>
    </location>
</feature>
<evidence type="ECO:0008006" key="5">
    <source>
        <dbReference type="Google" id="ProtNLM"/>
    </source>
</evidence>
<dbReference type="Pfam" id="PF03357">
    <property type="entry name" value="Snf7"/>
    <property type="match status" value="1"/>
</dbReference>
<dbReference type="EMBL" id="JAAAJA010000253">
    <property type="protein sequence ID" value="KAG0257567.1"/>
    <property type="molecule type" value="Genomic_DNA"/>
</dbReference>
<feature type="compositionally biased region" description="Low complexity" evidence="2">
    <location>
        <begin position="230"/>
        <end position="249"/>
    </location>
</feature>
<feature type="compositionally biased region" description="Polar residues" evidence="2">
    <location>
        <begin position="605"/>
        <end position="636"/>
    </location>
</feature>
<feature type="region of interest" description="Disordered" evidence="2">
    <location>
        <begin position="230"/>
        <end position="268"/>
    </location>
</feature>
<dbReference type="Gene3D" id="6.10.250.1710">
    <property type="match status" value="1"/>
</dbReference>
<reference evidence="3" key="1">
    <citation type="journal article" date="2020" name="Fungal Divers.">
        <title>Resolving the Mortierellaceae phylogeny through synthesis of multi-gene phylogenetics and phylogenomics.</title>
        <authorList>
            <person name="Vandepol N."/>
            <person name="Liber J."/>
            <person name="Desiro A."/>
            <person name="Na H."/>
            <person name="Kennedy M."/>
            <person name="Barry K."/>
            <person name="Grigoriev I.V."/>
            <person name="Miller A.N."/>
            <person name="O'Donnell K."/>
            <person name="Stajich J.E."/>
            <person name="Bonito G."/>
        </authorList>
    </citation>
    <scope>NUCLEOTIDE SEQUENCE</scope>
    <source>
        <strain evidence="3">KOD948</strain>
    </source>
</reference>
<feature type="compositionally biased region" description="Basic and acidic residues" evidence="2">
    <location>
        <begin position="759"/>
        <end position="778"/>
    </location>
</feature>
<feature type="compositionally biased region" description="Low complexity" evidence="2">
    <location>
        <begin position="24"/>
        <end position="40"/>
    </location>
</feature>
<feature type="compositionally biased region" description="Polar residues" evidence="2">
    <location>
        <begin position="677"/>
        <end position="687"/>
    </location>
</feature>
<feature type="compositionally biased region" description="Basic and acidic residues" evidence="2">
    <location>
        <begin position="787"/>
        <end position="805"/>
    </location>
</feature>
<keyword evidence="4" id="KW-1185">Reference proteome</keyword>
<accession>A0A9P6Q041</accession>
<organism evidence="3 4">
    <name type="scientific">Mortierella polycephala</name>
    <dbReference type="NCBI Taxonomy" id="41804"/>
    <lineage>
        <taxon>Eukaryota</taxon>
        <taxon>Fungi</taxon>
        <taxon>Fungi incertae sedis</taxon>
        <taxon>Mucoromycota</taxon>
        <taxon>Mortierellomycotina</taxon>
        <taxon>Mortierellomycetes</taxon>
        <taxon>Mortierellales</taxon>
        <taxon>Mortierellaceae</taxon>
        <taxon>Mortierella</taxon>
    </lineage>
</organism>
<feature type="compositionally biased region" description="Gly residues" evidence="2">
    <location>
        <begin position="250"/>
        <end position="268"/>
    </location>
</feature>
<feature type="coiled-coil region" evidence="1">
    <location>
        <begin position="424"/>
        <end position="458"/>
    </location>
</feature>
<dbReference type="GO" id="GO:0009898">
    <property type="term" value="C:cytoplasmic side of plasma membrane"/>
    <property type="evidence" value="ECO:0007669"/>
    <property type="project" value="TreeGrafter"/>
</dbReference>
<dbReference type="GO" id="GO:0032511">
    <property type="term" value="P:late endosome to vacuole transport via multivesicular body sorting pathway"/>
    <property type="evidence" value="ECO:0007669"/>
    <property type="project" value="TreeGrafter"/>
</dbReference>
<evidence type="ECO:0000256" key="1">
    <source>
        <dbReference type="SAM" id="Coils"/>
    </source>
</evidence>
<feature type="region of interest" description="Disordered" evidence="2">
    <location>
        <begin position="759"/>
        <end position="805"/>
    </location>
</feature>
<sequence length="805" mass="88151">MSTTLFGTGDPDNQRIRHHRPTFSPASSSSSAASSTSSPSVLPPEFALSSKSSRILSLQTYLATFPEWSSSTRLVSLYSEFDKLKETNPFGYEANVNWWRAVILGAARHGLLSTYRPYNGFSPSSPISSSYGHTDSGAARESGLKPIYEPTGSALGILELDLDHLGAKFQKNSRRPHSLPAVMNEMTRLGEVVPRSEFLPWAGVGWTGWIFHKVVKAPLLWSLKQLSISDSGPSPTYSGSPTLASTGLSSPGGTGPGSNGSTGVGAGTGSILSGGKGLGLGLGLSPSTSSPSSHRDTYIILPFVQEAANRILKLQQESTNYHASDNLMTFADFRQKFSRTALLPIRGKLSTDDSPGSAIVLTDRDLEILIRYMQFELKVLVSGKLDVTKPDNSVQDNEMIVKFATKDSIQHKTRQEITTADRGIIELRETCKRLDKQVQDIEERISELTDKAKACVRKNQRSRATFALRQRKNLDDVLNKRLKSLDTLSSILFRIQSSETDAEVLQSYKLGASTLASVMATRDQDGEKMLSRDNIDSTMDRLADVFADQEEVDQAMSEGTGILLGNTVPGGVDEDELVAELNALMDHKQAEIASPMPSRKITPPLKQQQQNQERPITIKRTSPKLQGESTLSPSSSPREHTISSPGKRVAEIPQQAFVKQRRVSQTTIHSHRRESQGRATSEHTLGVSTREEELEPPSDTADNAPQTDVSRMDTDQVQNAVPGPEDEGLPTAIQGSTAVLSSQEERDLDAMLNELEDIKAPEDDQLMESHDQAEHIIADSDEDSELEDVRSPAKTRKDVRMMEHS</sequence>
<dbReference type="InterPro" id="IPR005024">
    <property type="entry name" value="Snf7_fam"/>
</dbReference>